<dbReference type="Gene3D" id="3.30.110.60">
    <property type="entry name" value="YhbY-like"/>
    <property type="match status" value="1"/>
</dbReference>
<dbReference type="RefSeq" id="WP_248341716.1">
    <property type="nucleotide sequence ID" value="NZ_AP025592.1"/>
</dbReference>
<protein>
    <recommendedName>
        <fullName evidence="4">CRM domain-containing protein</fullName>
    </recommendedName>
</protein>
<dbReference type="InterPro" id="IPR017924">
    <property type="entry name" value="RNA-binding_YhbY"/>
</dbReference>
<keyword evidence="1 2" id="KW-0694">RNA-binding</keyword>
<name>A0ABN6N8E6_9BACT</name>
<sequence>MPAPTSPKKKSLMPTGPLRRQLRAAGHHLHPIVQVGKEGVTDAVVRQLNQALYDHELVKVKVGTESPEDRFEAAEALAREAEAQLAQILGRTLLVYKKHPEKPKFEAGPARPAAAKARPAATSKARPARKPAPRAKPKAARKPRR</sequence>
<dbReference type="InterPro" id="IPR051925">
    <property type="entry name" value="RNA-binding_domain"/>
</dbReference>
<dbReference type="Proteomes" id="UP001162734">
    <property type="component" value="Chromosome"/>
</dbReference>
<evidence type="ECO:0000256" key="1">
    <source>
        <dbReference type="ARBA" id="ARBA00022884"/>
    </source>
</evidence>
<reference evidence="6" key="1">
    <citation type="journal article" date="2022" name="Int. J. Syst. Evol. Microbiol.">
        <title>Anaeromyxobacter oryzae sp. nov., Anaeromyxobacter diazotrophicus sp. nov. and Anaeromyxobacter paludicola sp. nov., isolated from paddy soils.</title>
        <authorList>
            <person name="Itoh H."/>
            <person name="Xu Z."/>
            <person name="Mise K."/>
            <person name="Masuda Y."/>
            <person name="Ushijima N."/>
            <person name="Hayakawa C."/>
            <person name="Shiratori Y."/>
            <person name="Senoo K."/>
        </authorList>
    </citation>
    <scope>NUCLEOTIDE SEQUENCE [LARGE SCALE GENOMIC DNA]</scope>
    <source>
        <strain evidence="6">Red630</strain>
    </source>
</reference>
<organism evidence="5 6">
    <name type="scientific">Anaeromyxobacter paludicola</name>
    <dbReference type="NCBI Taxonomy" id="2918171"/>
    <lineage>
        <taxon>Bacteria</taxon>
        <taxon>Pseudomonadati</taxon>
        <taxon>Myxococcota</taxon>
        <taxon>Myxococcia</taxon>
        <taxon>Myxococcales</taxon>
        <taxon>Cystobacterineae</taxon>
        <taxon>Anaeromyxobacteraceae</taxon>
        <taxon>Anaeromyxobacter</taxon>
    </lineage>
</organism>
<feature type="domain" description="CRM" evidence="4">
    <location>
        <begin position="12"/>
        <end position="108"/>
    </location>
</feature>
<dbReference type="PROSITE" id="PS51295">
    <property type="entry name" value="CRM"/>
    <property type="match status" value="1"/>
</dbReference>
<dbReference type="SMART" id="SM01103">
    <property type="entry name" value="CRS1_YhbY"/>
    <property type="match status" value="1"/>
</dbReference>
<dbReference type="InterPro" id="IPR001890">
    <property type="entry name" value="RNA-binding_CRM"/>
</dbReference>
<feature type="compositionally biased region" description="Basic residues" evidence="3">
    <location>
        <begin position="126"/>
        <end position="145"/>
    </location>
</feature>
<feature type="region of interest" description="Disordered" evidence="3">
    <location>
        <begin position="100"/>
        <end position="145"/>
    </location>
</feature>
<proteinExistence type="predicted"/>
<evidence type="ECO:0000313" key="6">
    <source>
        <dbReference type="Proteomes" id="UP001162734"/>
    </source>
</evidence>
<evidence type="ECO:0000313" key="5">
    <source>
        <dbReference type="EMBL" id="BDG09477.1"/>
    </source>
</evidence>
<feature type="compositionally biased region" description="Low complexity" evidence="3">
    <location>
        <begin position="109"/>
        <end position="125"/>
    </location>
</feature>
<dbReference type="PANTHER" id="PTHR40065">
    <property type="entry name" value="RNA-BINDING PROTEIN YHBY"/>
    <property type="match status" value="1"/>
</dbReference>
<dbReference type="PANTHER" id="PTHR40065:SF3">
    <property type="entry name" value="RNA-BINDING PROTEIN YHBY"/>
    <property type="match status" value="1"/>
</dbReference>
<dbReference type="EMBL" id="AP025592">
    <property type="protein sequence ID" value="BDG09477.1"/>
    <property type="molecule type" value="Genomic_DNA"/>
</dbReference>
<dbReference type="SUPFAM" id="SSF75471">
    <property type="entry name" value="YhbY-like"/>
    <property type="match status" value="1"/>
</dbReference>
<gene>
    <name evidence="5" type="ORF">AMPC_25900</name>
</gene>
<keyword evidence="6" id="KW-1185">Reference proteome</keyword>
<accession>A0ABN6N8E6</accession>
<dbReference type="NCBIfam" id="TIGR00253">
    <property type="entry name" value="RNA_bind_YhbY"/>
    <property type="match status" value="1"/>
</dbReference>
<dbReference type="InterPro" id="IPR035920">
    <property type="entry name" value="YhbY-like_sf"/>
</dbReference>
<dbReference type="Pfam" id="PF01985">
    <property type="entry name" value="CRS1_YhbY"/>
    <property type="match status" value="1"/>
</dbReference>
<evidence type="ECO:0000256" key="2">
    <source>
        <dbReference type="PROSITE-ProRule" id="PRU00626"/>
    </source>
</evidence>
<evidence type="ECO:0000256" key="3">
    <source>
        <dbReference type="SAM" id="MobiDB-lite"/>
    </source>
</evidence>
<evidence type="ECO:0000259" key="4">
    <source>
        <dbReference type="PROSITE" id="PS51295"/>
    </source>
</evidence>